<organism evidence="1 2">
    <name type="scientific">Roseovarius aestuarii</name>
    <dbReference type="NCBI Taxonomy" id="475083"/>
    <lineage>
        <taxon>Bacteria</taxon>
        <taxon>Pseudomonadati</taxon>
        <taxon>Pseudomonadota</taxon>
        <taxon>Alphaproteobacteria</taxon>
        <taxon>Rhodobacterales</taxon>
        <taxon>Roseobacteraceae</taxon>
        <taxon>Roseovarius</taxon>
    </lineage>
</organism>
<gene>
    <name evidence="1" type="primary">eutQ_1</name>
    <name evidence="1" type="ORF">ROA7745_01186</name>
</gene>
<dbReference type="RefSeq" id="WP_085799331.1">
    <property type="nucleotide sequence ID" value="NZ_FWXB01000003.1"/>
</dbReference>
<dbReference type="InterPro" id="IPR014710">
    <property type="entry name" value="RmlC-like_jellyroll"/>
</dbReference>
<protein>
    <submittedName>
        <fullName evidence="1">Ethanolamine utilization protein EutQ</fullName>
    </submittedName>
</protein>
<dbReference type="OrthoDB" id="3828611at2"/>
<dbReference type="InterPro" id="IPR011051">
    <property type="entry name" value="RmlC_Cupin_sf"/>
</dbReference>
<dbReference type="Pfam" id="PF06249">
    <property type="entry name" value="EutQ"/>
    <property type="match status" value="1"/>
</dbReference>
<proteinExistence type="predicted"/>
<accession>A0A1X7BPC4</accession>
<dbReference type="Gene3D" id="2.60.120.10">
    <property type="entry name" value="Jelly Rolls"/>
    <property type="match status" value="1"/>
</dbReference>
<name>A0A1X7BPC4_9RHOB</name>
<dbReference type="SUPFAM" id="SSF51182">
    <property type="entry name" value="RmlC-like cupins"/>
    <property type="match status" value="1"/>
</dbReference>
<keyword evidence="2" id="KW-1185">Reference proteome</keyword>
<dbReference type="InterPro" id="IPR010424">
    <property type="entry name" value="EutQ"/>
</dbReference>
<dbReference type="AlphaFoldDB" id="A0A1X7BPC4"/>
<evidence type="ECO:0000313" key="1">
    <source>
        <dbReference type="EMBL" id="SMC11374.1"/>
    </source>
</evidence>
<dbReference type="EMBL" id="FWXB01000003">
    <property type="protein sequence ID" value="SMC11374.1"/>
    <property type="molecule type" value="Genomic_DNA"/>
</dbReference>
<reference evidence="1 2" key="1">
    <citation type="submission" date="2017-03" db="EMBL/GenBank/DDBJ databases">
        <authorList>
            <person name="Afonso C.L."/>
            <person name="Miller P.J."/>
            <person name="Scott M.A."/>
            <person name="Spackman E."/>
            <person name="Goraichik I."/>
            <person name="Dimitrov K.M."/>
            <person name="Suarez D.L."/>
            <person name="Swayne D.E."/>
        </authorList>
    </citation>
    <scope>NUCLEOTIDE SEQUENCE [LARGE SCALE GENOMIC DNA]</scope>
    <source>
        <strain evidence="1 2">CECT 7745</strain>
    </source>
</reference>
<dbReference type="Proteomes" id="UP000193224">
    <property type="component" value="Unassembled WGS sequence"/>
</dbReference>
<sequence>MSRKAHAHVVSLSAAEFTPRFAYGHMAEVSVVTGTGGEGTRLGSGFVRMSDAEIPWTIQYDEVILVLEGQLTVRTHNGDLVAGPMECIWLPDGTELTYIAEEALVFYAIEPANWAEE</sequence>
<evidence type="ECO:0000313" key="2">
    <source>
        <dbReference type="Proteomes" id="UP000193224"/>
    </source>
</evidence>